<keyword evidence="4 7" id="KW-1133">Transmembrane helix</keyword>
<dbReference type="GO" id="GO:0022857">
    <property type="term" value="F:transmembrane transporter activity"/>
    <property type="evidence" value="ECO:0007669"/>
    <property type="project" value="InterPro"/>
</dbReference>
<organism evidence="9 10">
    <name type="scientific">Cavenderia fasciculata</name>
    <name type="common">Slime mold</name>
    <name type="synonym">Dictyostelium fasciculatum</name>
    <dbReference type="NCBI Taxonomy" id="261658"/>
    <lineage>
        <taxon>Eukaryota</taxon>
        <taxon>Amoebozoa</taxon>
        <taxon>Evosea</taxon>
        <taxon>Eumycetozoa</taxon>
        <taxon>Dictyostelia</taxon>
        <taxon>Acytosteliales</taxon>
        <taxon>Cavenderiaceae</taxon>
        <taxon>Cavenderia</taxon>
    </lineage>
</organism>
<dbReference type="GO" id="GO:0016020">
    <property type="term" value="C:membrane"/>
    <property type="evidence" value="ECO:0007669"/>
    <property type="project" value="UniProtKB-SubCell"/>
</dbReference>
<feature type="domain" description="Major facilitator superfamily (MFS) profile" evidence="8">
    <location>
        <begin position="232"/>
        <end position="433"/>
    </location>
</feature>
<dbReference type="RefSeq" id="XP_004359551.1">
    <property type="nucleotide sequence ID" value="XM_004359494.1"/>
</dbReference>
<dbReference type="Proteomes" id="UP000007797">
    <property type="component" value="Unassembled WGS sequence"/>
</dbReference>
<feature type="transmembrane region" description="Helical" evidence="7">
    <location>
        <begin position="276"/>
        <end position="295"/>
    </location>
</feature>
<dbReference type="InterPro" id="IPR020846">
    <property type="entry name" value="MFS_dom"/>
</dbReference>
<dbReference type="STRING" id="1054147.F4PTN1"/>
<dbReference type="PROSITE" id="PS50850">
    <property type="entry name" value="MFS"/>
    <property type="match status" value="1"/>
</dbReference>
<dbReference type="AlphaFoldDB" id="F4PTN1"/>
<dbReference type="Pfam" id="PF05978">
    <property type="entry name" value="UNC-93"/>
    <property type="match status" value="1"/>
</dbReference>
<keyword evidence="5 7" id="KW-0472">Membrane</keyword>
<evidence type="ECO:0000313" key="10">
    <source>
        <dbReference type="Proteomes" id="UP000007797"/>
    </source>
</evidence>
<keyword evidence="3 7" id="KW-0812">Transmembrane</keyword>
<accession>F4PTN1</accession>
<evidence type="ECO:0000256" key="7">
    <source>
        <dbReference type="SAM" id="Phobius"/>
    </source>
</evidence>
<dbReference type="InterPro" id="IPR051951">
    <property type="entry name" value="UNC-93_regulatory"/>
</dbReference>
<dbReference type="PANTHER" id="PTHR19444">
    <property type="entry name" value="UNC-93 RELATED"/>
    <property type="match status" value="1"/>
</dbReference>
<dbReference type="EMBL" id="GL883010">
    <property type="protein sequence ID" value="EGG21701.1"/>
    <property type="molecule type" value="Genomic_DNA"/>
</dbReference>
<evidence type="ECO:0000256" key="1">
    <source>
        <dbReference type="ARBA" id="ARBA00004141"/>
    </source>
</evidence>
<feature type="transmembrane region" description="Helical" evidence="7">
    <location>
        <begin position="162"/>
        <end position="180"/>
    </location>
</feature>
<feature type="transmembrane region" description="Helical" evidence="7">
    <location>
        <begin position="103"/>
        <end position="122"/>
    </location>
</feature>
<feature type="transmembrane region" description="Helical" evidence="7">
    <location>
        <begin position="128"/>
        <end position="150"/>
    </location>
</feature>
<feature type="transmembrane region" description="Helical" evidence="7">
    <location>
        <begin position="192"/>
        <end position="213"/>
    </location>
</feature>
<evidence type="ECO:0000256" key="6">
    <source>
        <dbReference type="SAM" id="MobiDB-lite"/>
    </source>
</evidence>
<sequence length="433" mass="47166">MDSYDTESNKSINRSHHDEERTSLINGGVDPEKNKPFRDRNLYNIIILGLSFCVVFTAFSPTQNLETTLNADVGFISLALLYASLSLSNFVSPIIVTKLGEKWALIAGMLTYATYIAANIAVTPLTLYLASAFLGFGGAILWTAESAFVIRCSTEATFGLHTGLFFALFQSNQIIGNLGMSGLLNSGASDRTLFIILTIVCGSSILFFLAIGNPSNESEKEKEEKKEPVPFMQNLLATVSILKELPIQLLIIALLYSGISQSYFFGVFPQLLGKEWLGYIMAVFGVFDAGGSVVFGRLSDKVGRKPIIIFASICTIGGSIFAYLIEHNISGNKVPYYFICAGLLGLSDAGYNTQLYALLGEIYPSGSKTTAAAAAFKFVQSIASAVAFFYGKYAVLYEHTLIINSLVIPSCILFIIVEYKFGNKNKSKIDQIE</sequence>
<feature type="transmembrane region" description="Helical" evidence="7">
    <location>
        <begin position="73"/>
        <end position="96"/>
    </location>
</feature>
<evidence type="ECO:0000256" key="3">
    <source>
        <dbReference type="ARBA" id="ARBA00022692"/>
    </source>
</evidence>
<dbReference type="KEGG" id="dfa:DFA_01587"/>
<dbReference type="OrthoDB" id="196103at2759"/>
<reference evidence="10" key="1">
    <citation type="journal article" date="2011" name="Genome Res.">
        <title>Phylogeny-wide analysis of social amoeba genomes highlights ancient origins for complex intercellular communication.</title>
        <authorList>
            <person name="Heidel A.J."/>
            <person name="Lawal H.M."/>
            <person name="Felder M."/>
            <person name="Schilde C."/>
            <person name="Helps N.R."/>
            <person name="Tunggal B."/>
            <person name="Rivero F."/>
            <person name="John U."/>
            <person name="Schleicher M."/>
            <person name="Eichinger L."/>
            <person name="Platzer M."/>
            <person name="Noegel A.A."/>
            <person name="Schaap P."/>
            <person name="Gloeckner G."/>
        </authorList>
    </citation>
    <scope>NUCLEOTIDE SEQUENCE [LARGE SCALE GENOMIC DNA]</scope>
    <source>
        <strain evidence="10">SH3</strain>
    </source>
</reference>
<protein>
    <recommendedName>
        <fullName evidence="8">Major facilitator superfamily (MFS) profile domain-containing protein</fullName>
    </recommendedName>
</protein>
<evidence type="ECO:0000256" key="2">
    <source>
        <dbReference type="ARBA" id="ARBA00009172"/>
    </source>
</evidence>
<feature type="region of interest" description="Disordered" evidence="6">
    <location>
        <begin position="1"/>
        <end position="32"/>
    </location>
</feature>
<comment type="subcellular location">
    <subcellularLocation>
        <location evidence="1">Membrane</location>
        <topology evidence="1">Multi-pass membrane protein</topology>
    </subcellularLocation>
</comment>
<gene>
    <name evidence="9" type="ORF">DFA_01587</name>
</gene>
<dbReference type="InterPro" id="IPR010291">
    <property type="entry name" value="Ion_channel_UNC-93"/>
</dbReference>
<dbReference type="GeneID" id="14872561"/>
<evidence type="ECO:0000313" key="9">
    <source>
        <dbReference type="EMBL" id="EGG21701.1"/>
    </source>
</evidence>
<feature type="transmembrane region" description="Helical" evidence="7">
    <location>
        <begin position="234"/>
        <end position="256"/>
    </location>
</feature>
<feature type="transmembrane region" description="Helical" evidence="7">
    <location>
        <begin position="307"/>
        <end position="324"/>
    </location>
</feature>
<comment type="similarity">
    <text evidence="2">Belongs to the unc-93 family.</text>
</comment>
<feature type="transmembrane region" description="Helical" evidence="7">
    <location>
        <begin position="396"/>
        <end position="417"/>
    </location>
</feature>
<evidence type="ECO:0000259" key="8">
    <source>
        <dbReference type="PROSITE" id="PS50850"/>
    </source>
</evidence>
<evidence type="ECO:0000256" key="4">
    <source>
        <dbReference type="ARBA" id="ARBA00022989"/>
    </source>
</evidence>
<proteinExistence type="inferred from homology"/>
<dbReference type="OMA" id="NTACIIA"/>
<feature type="transmembrane region" description="Helical" evidence="7">
    <location>
        <begin position="42"/>
        <end position="61"/>
    </location>
</feature>
<keyword evidence="10" id="KW-1185">Reference proteome</keyword>
<dbReference type="InterPro" id="IPR036259">
    <property type="entry name" value="MFS_trans_sf"/>
</dbReference>
<name>F4PTN1_CACFS</name>
<dbReference type="Gene3D" id="1.20.1250.20">
    <property type="entry name" value="MFS general substrate transporter like domains"/>
    <property type="match status" value="2"/>
</dbReference>
<dbReference type="PANTHER" id="PTHR19444:SF13">
    <property type="entry name" value="PROTEIN UNC-93 HOMOLOG A"/>
    <property type="match status" value="1"/>
</dbReference>
<evidence type="ECO:0000256" key="5">
    <source>
        <dbReference type="ARBA" id="ARBA00023136"/>
    </source>
</evidence>
<dbReference type="SUPFAM" id="SSF103473">
    <property type="entry name" value="MFS general substrate transporter"/>
    <property type="match status" value="1"/>
</dbReference>